<reference evidence="3" key="1">
    <citation type="journal article" date="2019" name="Int. J. Syst. Evol. Microbiol.">
        <title>The Global Catalogue of Microorganisms (GCM) 10K type strain sequencing project: providing services to taxonomists for standard genome sequencing and annotation.</title>
        <authorList>
            <consortium name="The Broad Institute Genomics Platform"/>
            <consortium name="The Broad Institute Genome Sequencing Center for Infectious Disease"/>
            <person name="Wu L."/>
            <person name="Ma J."/>
        </authorList>
    </citation>
    <scope>NUCLEOTIDE SEQUENCE [LARGE SCALE GENOMIC DNA]</scope>
    <source>
        <strain evidence="3">CCUG 55585</strain>
    </source>
</reference>
<dbReference type="Pfam" id="PF04307">
    <property type="entry name" value="YdjM"/>
    <property type="match status" value="1"/>
</dbReference>
<keyword evidence="3" id="KW-1185">Reference proteome</keyword>
<gene>
    <name evidence="2" type="ORF">ACFQ0E_00285</name>
</gene>
<dbReference type="PANTHER" id="PTHR35531:SF1">
    <property type="entry name" value="INNER MEMBRANE PROTEIN YBCI-RELATED"/>
    <property type="match status" value="1"/>
</dbReference>
<feature type="transmembrane region" description="Helical" evidence="1">
    <location>
        <begin position="63"/>
        <end position="81"/>
    </location>
</feature>
<organism evidence="2 3">
    <name type="scientific">Lysobacter brunescens</name>
    <dbReference type="NCBI Taxonomy" id="262323"/>
    <lineage>
        <taxon>Bacteria</taxon>
        <taxon>Pseudomonadati</taxon>
        <taxon>Pseudomonadota</taxon>
        <taxon>Gammaproteobacteria</taxon>
        <taxon>Lysobacterales</taxon>
        <taxon>Lysobacteraceae</taxon>
        <taxon>Lysobacter</taxon>
    </lineage>
</organism>
<proteinExistence type="predicted"/>
<evidence type="ECO:0000313" key="3">
    <source>
        <dbReference type="Proteomes" id="UP001597110"/>
    </source>
</evidence>
<name>A0ABW2Y7F8_9GAMM</name>
<dbReference type="EMBL" id="JBHTIF010000001">
    <property type="protein sequence ID" value="MFD0724025.1"/>
    <property type="molecule type" value="Genomic_DNA"/>
</dbReference>
<keyword evidence="2" id="KW-0378">Hydrolase</keyword>
<evidence type="ECO:0000313" key="2">
    <source>
        <dbReference type="EMBL" id="MFD0724025.1"/>
    </source>
</evidence>
<keyword evidence="1" id="KW-0472">Membrane</keyword>
<keyword evidence="1" id="KW-0812">Transmembrane</keyword>
<dbReference type="GO" id="GO:0016787">
    <property type="term" value="F:hydrolase activity"/>
    <property type="evidence" value="ECO:0007669"/>
    <property type="project" value="UniProtKB-KW"/>
</dbReference>
<comment type="caution">
    <text evidence="2">The sequence shown here is derived from an EMBL/GenBank/DDBJ whole genome shotgun (WGS) entry which is preliminary data.</text>
</comment>
<evidence type="ECO:0000256" key="1">
    <source>
        <dbReference type="SAM" id="Phobius"/>
    </source>
</evidence>
<dbReference type="PANTHER" id="PTHR35531">
    <property type="entry name" value="INNER MEMBRANE PROTEIN YBCI-RELATED"/>
    <property type="match status" value="1"/>
</dbReference>
<keyword evidence="1" id="KW-1133">Transmembrane helix</keyword>
<dbReference type="Proteomes" id="UP001597110">
    <property type="component" value="Unassembled WGS sequence"/>
</dbReference>
<accession>A0ABW2Y7F8</accession>
<protein>
    <submittedName>
        <fullName evidence="2">Metal-dependent hydrolase</fullName>
    </submittedName>
</protein>
<dbReference type="InterPro" id="IPR007404">
    <property type="entry name" value="YdjM-like"/>
</dbReference>
<sequence>MPTIFTHAVIPLAAGLALGRRTLSPRFVAAGMFAAIAPDFDSIAFKLGIAYADQFGHRGASHSIAFAIALGVLAALCASWLRTTRMKAFVFIAACTASHPLLDAFTDGGLGVALLWPWSHERLFAPWRPIAVSPIGAGFFSLRGLEVLWSELKWVVLPTLLLAIPVRGWRARARTGIAE</sequence>
<dbReference type="RefSeq" id="WP_386821696.1">
    <property type="nucleotide sequence ID" value="NZ_JBHTIF010000001.1"/>
</dbReference>